<dbReference type="CDD" id="cd06558">
    <property type="entry name" value="crotonase-like"/>
    <property type="match status" value="1"/>
</dbReference>
<keyword evidence="4" id="KW-0576">Peroxisome</keyword>
<dbReference type="OrthoDB" id="448450at2759"/>
<organism evidence="6 7">
    <name type="scientific">Exophiala aquamarina CBS 119918</name>
    <dbReference type="NCBI Taxonomy" id="1182545"/>
    <lineage>
        <taxon>Eukaryota</taxon>
        <taxon>Fungi</taxon>
        <taxon>Dikarya</taxon>
        <taxon>Ascomycota</taxon>
        <taxon>Pezizomycotina</taxon>
        <taxon>Eurotiomycetes</taxon>
        <taxon>Chaetothyriomycetidae</taxon>
        <taxon>Chaetothyriales</taxon>
        <taxon>Herpotrichiellaceae</taxon>
        <taxon>Exophiala</taxon>
    </lineage>
</organism>
<evidence type="ECO:0000313" key="6">
    <source>
        <dbReference type="EMBL" id="KEF58328.1"/>
    </source>
</evidence>
<evidence type="ECO:0000256" key="3">
    <source>
        <dbReference type="ARBA" id="ARBA00005254"/>
    </source>
</evidence>
<dbReference type="EMBL" id="AMGV01000004">
    <property type="protein sequence ID" value="KEF58328.1"/>
    <property type="molecule type" value="Genomic_DNA"/>
</dbReference>
<comment type="caution">
    <text evidence="6">The sequence shown here is derived from an EMBL/GenBank/DDBJ whole genome shotgun (WGS) entry which is preliminary data.</text>
</comment>
<dbReference type="PANTHER" id="PTHR43684:SF3">
    <property type="entry name" value="PEROXISOMAL D3,D2-ENOYL-COA ISOMERASE"/>
    <property type="match status" value="1"/>
</dbReference>
<evidence type="ECO:0000313" key="7">
    <source>
        <dbReference type="Proteomes" id="UP000027920"/>
    </source>
</evidence>
<dbReference type="GeneID" id="25281171"/>
<keyword evidence="7" id="KW-1185">Reference proteome</keyword>
<dbReference type="InterPro" id="IPR051053">
    <property type="entry name" value="ECH/Chromodomain_protein"/>
</dbReference>
<dbReference type="RefSeq" id="XP_013260918.1">
    <property type="nucleotide sequence ID" value="XM_013405464.1"/>
</dbReference>
<keyword evidence="5" id="KW-0413">Isomerase</keyword>
<dbReference type="VEuPathDB" id="FungiDB:A1O9_06254"/>
<gene>
    <name evidence="6" type="ORF">A1O9_06254</name>
</gene>
<evidence type="ECO:0000256" key="2">
    <source>
        <dbReference type="ARBA" id="ARBA00005005"/>
    </source>
</evidence>
<name>A0A072PGC2_9EURO</name>
<dbReference type="AlphaFoldDB" id="A0A072PGC2"/>
<dbReference type="GO" id="GO:0005782">
    <property type="term" value="C:peroxisomal matrix"/>
    <property type="evidence" value="ECO:0007669"/>
    <property type="project" value="TreeGrafter"/>
</dbReference>
<dbReference type="Pfam" id="PF00378">
    <property type="entry name" value="ECH_1"/>
    <property type="match status" value="1"/>
</dbReference>
<evidence type="ECO:0000256" key="5">
    <source>
        <dbReference type="ARBA" id="ARBA00023235"/>
    </source>
</evidence>
<evidence type="ECO:0008006" key="8">
    <source>
        <dbReference type="Google" id="ProtNLM"/>
    </source>
</evidence>
<evidence type="ECO:0000256" key="4">
    <source>
        <dbReference type="ARBA" id="ARBA00023140"/>
    </source>
</evidence>
<dbReference type="FunFam" id="3.90.226.10:FF:000048">
    <property type="entry name" value="3,2-trans-enoyl-CoA isomerase"/>
    <property type="match status" value="1"/>
</dbReference>
<dbReference type="Gene3D" id="3.90.226.10">
    <property type="entry name" value="2-enoyl-CoA Hydratase, Chain A, domain 1"/>
    <property type="match status" value="1"/>
</dbReference>
<comment type="subcellular location">
    <subcellularLocation>
        <location evidence="1">Peroxisome</location>
    </subcellularLocation>
</comment>
<dbReference type="SUPFAM" id="SSF52096">
    <property type="entry name" value="ClpP/crotonase"/>
    <property type="match status" value="1"/>
</dbReference>
<dbReference type="GO" id="GO:0016853">
    <property type="term" value="F:isomerase activity"/>
    <property type="evidence" value="ECO:0007669"/>
    <property type="project" value="UniProtKB-KW"/>
</dbReference>
<comment type="similarity">
    <text evidence="3">Belongs to the enoyl-CoA hydratase/isomerase family.</text>
</comment>
<proteinExistence type="inferred from homology"/>
<comment type="pathway">
    <text evidence="2">Lipid metabolism; fatty acid beta-oxidation.</text>
</comment>
<dbReference type="InterPro" id="IPR029045">
    <property type="entry name" value="ClpP/crotonase-like_dom_sf"/>
</dbReference>
<sequence length="295" mass="32778">MSEYQYSDIIFDIKGKIGIIQFNRPKSLNSFGGNLIVDTLHALRVLDNHPDTVVTVITAVGRFFSSGADVKAEASQCTPDYDSDAVKKLGVLQKINPSIQLISSMIQHRKVLVLAMNGPAVGGGAAWFQGVADIVLASTTTWLQCPFSALALVPEFGSASTFPQSIGVHRANDILMFGRKVSVDELLQWGMVNRVIDHEGFHAEVVRYLQEQLEINDGKSMMEHKRLMNAPLRSRRLLALYEAADAVAERFVEGAPAQRFAEKSRLLNGKKCLERTFIDQWLIGDTEKSERWSKL</sequence>
<dbReference type="GO" id="GO:0006635">
    <property type="term" value="P:fatty acid beta-oxidation"/>
    <property type="evidence" value="ECO:0007669"/>
    <property type="project" value="TreeGrafter"/>
</dbReference>
<reference evidence="6 7" key="1">
    <citation type="submission" date="2013-03" db="EMBL/GenBank/DDBJ databases">
        <title>The Genome Sequence of Exophiala aquamarina CBS 119918.</title>
        <authorList>
            <consortium name="The Broad Institute Genomics Platform"/>
            <person name="Cuomo C."/>
            <person name="de Hoog S."/>
            <person name="Gorbushina A."/>
            <person name="Walker B."/>
            <person name="Young S.K."/>
            <person name="Zeng Q."/>
            <person name="Gargeya S."/>
            <person name="Fitzgerald M."/>
            <person name="Haas B."/>
            <person name="Abouelleil A."/>
            <person name="Allen A.W."/>
            <person name="Alvarado L."/>
            <person name="Arachchi H.M."/>
            <person name="Berlin A.M."/>
            <person name="Chapman S.B."/>
            <person name="Gainer-Dewar J."/>
            <person name="Goldberg J."/>
            <person name="Griggs A."/>
            <person name="Gujja S."/>
            <person name="Hansen M."/>
            <person name="Howarth C."/>
            <person name="Imamovic A."/>
            <person name="Ireland A."/>
            <person name="Larimer J."/>
            <person name="McCowan C."/>
            <person name="Murphy C."/>
            <person name="Pearson M."/>
            <person name="Poon T.W."/>
            <person name="Priest M."/>
            <person name="Roberts A."/>
            <person name="Saif S."/>
            <person name="Shea T."/>
            <person name="Sisk P."/>
            <person name="Sykes S."/>
            <person name="Wortman J."/>
            <person name="Nusbaum C."/>
            <person name="Birren B."/>
        </authorList>
    </citation>
    <scope>NUCLEOTIDE SEQUENCE [LARGE SCALE GENOMIC DNA]</scope>
    <source>
        <strain evidence="6 7">CBS 119918</strain>
    </source>
</reference>
<dbReference type="PANTHER" id="PTHR43684">
    <property type="match status" value="1"/>
</dbReference>
<protein>
    <recommendedName>
        <fullName evidence="8">Enoyl-CoA hydratase</fullName>
    </recommendedName>
</protein>
<dbReference type="Proteomes" id="UP000027920">
    <property type="component" value="Unassembled WGS sequence"/>
</dbReference>
<accession>A0A072PGC2</accession>
<dbReference type="HOGENOM" id="CLU_009834_6_0_1"/>
<dbReference type="STRING" id="1182545.A0A072PGC2"/>
<evidence type="ECO:0000256" key="1">
    <source>
        <dbReference type="ARBA" id="ARBA00004275"/>
    </source>
</evidence>
<dbReference type="InterPro" id="IPR001753">
    <property type="entry name" value="Enoyl-CoA_hydra/iso"/>
</dbReference>